<organism evidence="1 2">
    <name type="scientific">Psychrobacillus psychrotolerans</name>
    <dbReference type="NCBI Taxonomy" id="126156"/>
    <lineage>
        <taxon>Bacteria</taxon>
        <taxon>Bacillati</taxon>
        <taxon>Bacillota</taxon>
        <taxon>Bacilli</taxon>
        <taxon>Bacillales</taxon>
        <taxon>Bacillaceae</taxon>
        <taxon>Psychrobacillus</taxon>
    </lineage>
</organism>
<sequence>MIVIEKVKILVTDRRDTASKSLSLLVFHRVIPLMPSIVIERQIPKTVGKSTMKSKPA</sequence>
<protein>
    <submittedName>
        <fullName evidence="1">Uncharacterized protein</fullName>
    </submittedName>
</protein>
<keyword evidence="2" id="KW-1185">Reference proteome</keyword>
<name>A0A1I6AU39_9BACI</name>
<dbReference type="AlphaFoldDB" id="A0A1I6AU39"/>
<evidence type="ECO:0000313" key="2">
    <source>
        <dbReference type="Proteomes" id="UP000198734"/>
    </source>
</evidence>
<proteinExistence type="predicted"/>
<dbReference type="EMBL" id="FOXU01000009">
    <property type="protein sequence ID" value="SFQ72212.1"/>
    <property type="molecule type" value="Genomic_DNA"/>
</dbReference>
<accession>A0A1I6AU39</accession>
<evidence type="ECO:0000313" key="1">
    <source>
        <dbReference type="EMBL" id="SFQ72212.1"/>
    </source>
</evidence>
<gene>
    <name evidence="1" type="ORF">SAMN05421670_3609</name>
</gene>
<reference evidence="2" key="1">
    <citation type="submission" date="2016-10" db="EMBL/GenBank/DDBJ databases">
        <authorList>
            <person name="Varghese N."/>
            <person name="Submissions S."/>
        </authorList>
    </citation>
    <scope>NUCLEOTIDE SEQUENCE [LARGE SCALE GENOMIC DNA]</scope>
    <source>
        <strain evidence="2">DSM 11706</strain>
    </source>
</reference>
<dbReference type="Proteomes" id="UP000198734">
    <property type="component" value="Unassembled WGS sequence"/>
</dbReference>